<protein>
    <submittedName>
        <fullName evidence="2">Uncharacterized protein</fullName>
    </submittedName>
</protein>
<reference evidence="2 3" key="1">
    <citation type="submission" date="2021-08" db="EMBL/GenBank/DDBJ databases">
        <title>Draft Genome Sequence of Phanerochaete sordida strain YK-624.</title>
        <authorList>
            <person name="Mori T."/>
            <person name="Dohra H."/>
            <person name="Suzuki T."/>
            <person name="Kawagishi H."/>
            <person name="Hirai H."/>
        </authorList>
    </citation>
    <scope>NUCLEOTIDE SEQUENCE [LARGE SCALE GENOMIC DNA]</scope>
    <source>
        <strain evidence="2 3">YK-624</strain>
    </source>
</reference>
<dbReference type="AlphaFoldDB" id="A0A9P3G6W6"/>
<gene>
    <name evidence="2" type="ORF">PsYK624_065240</name>
</gene>
<comment type="caution">
    <text evidence="2">The sequence shown here is derived from an EMBL/GenBank/DDBJ whole genome shotgun (WGS) entry which is preliminary data.</text>
</comment>
<sequence length="430" mass="48305">MAEIASAGRDASDAITTRRRRNGDLPLDLIILVFYLSKLLYNSGLKMPPRVRKRKAEDPEEPPKPEQDDKKRVKVDLGEQLPQNTSGLLALPVELFDKIYENLLGEAQLITREDVLDNKPHLDETFVYRTDVLRALTQTCHALRASCLPKYYEHVEACVVRGSRVWYKQLAERLESTSRMLVECPHLAEHVRVVTVSLTRTSTESVLPAFAACLKALPNLHTLRVMHAHSQMTTALKNAFEKVNLPQIRTLILPTCAHNILRACPNAMDVTCNEGDGSQLISAMAKAAPNVEVVDRICLWNDATAKRLARAAPEVRELRVSLVDKLLPFLKRKNLAKIRITTNVQSDKAEDRAHDLAVALEGSSTYVDVAKTVVASSAVKSGKTVEVVFKVRDFEREAAAREKKPYEHEYFYKVGKTVEYPAPSELYTLR</sequence>
<evidence type="ECO:0000313" key="3">
    <source>
        <dbReference type="Proteomes" id="UP000703269"/>
    </source>
</evidence>
<name>A0A9P3G6W6_9APHY</name>
<dbReference type="EMBL" id="BPQB01000016">
    <property type="protein sequence ID" value="GJE90393.1"/>
    <property type="molecule type" value="Genomic_DNA"/>
</dbReference>
<keyword evidence="3" id="KW-1185">Reference proteome</keyword>
<feature type="region of interest" description="Disordered" evidence="1">
    <location>
        <begin position="49"/>
        <end position="74"/>
    </location>
</feature>
<organism evidence="2 3">
    <name type="scientific">Phanerochaete sordida</name>
    <dbReference type="NCBI Taxonomy" id="48140"/>
    <lineage>
        <taxon>Eukaryota</taxon>
        <taxon>Fungi</taxon>
        <taxon>Dikarya</taxon>
        <taxon>Basidiomycota</taxon>
        <taxon>Agaricomycotina</taxon>
        <taxon>Agaricomycetes</taxon>
        <taxon>Polyporales</taxon>
        <taxon>Phanerochaetaceae</taxon>
        <taxon>Phanerochaete</taxon>
    </lineage>
</organism>
<accession>A0A9P3G6W6</accession>
<dbReference type="Proteomes" id="UP000703269">
    <property type="component" value="Unassembled WGS sequence"/>
</dbReference>
<feature type="compositionally biased region" description="Basic and acidic residues" evidence="1">
    <location>
        <begin position="55"/>
        <end position="74"/>
    </location>
</feature>
<dbReference type="OrthoDB" id="2797351at2759"/>
<evidence type="ECO:0000313" key="2">
    <source>
        <dbReference type="EMBL" id="GJE90393.1"/>
    </source>
</evidence>
<evidence type="ECO:0000256" key="1">
    <source>
        <dbReference type="SAM" id="MobiDB-lite"/>
    </source>
</evidence>
<proteinExistence type="predicted"/>